<evidence type="ECO:0000256" key="5">
    <source>
        <dbReference type="ARBA" id="ARBA00022475"/>
    </source>
</evidence>
<keyword evidence="5" id="KW-1003">Cell membrane</keyword>
<keyword evidence="8" id="KW-0472">Membrane</keyword>
<evidence type="ECO:0000313" key="13">
    <source>
        <dbReference type="Proteomes" id="UP000663923"/>
    </source>
</evidence>
<reference evidence="12 13" key="1">
    <citation type="submission" date="2021-03" db="EMBL/GenBank/DDBJ databases">
        <title>Complete genome of Parasphingorhabdus_sp.JHSY0214.</title>
        <authorList>
            <person name="Yoo J.H."/>
            <person name="Bae J.W."/>
        </authorList>
    </citation>
    <scope>NUCLEOTIDE SEQUENCE [LARGE SCALE GENOMIC DNA]</scope>
    <source>
        <strain evidence="12 13">JHSY0214</strain>
    </source>
</reference>
<dbReference type="EMBL" id="CP071794">
    <property type="protein sequence ID" value="QTD56475.1"/>
    <property type="molecule type" value="Genomic_DNA"/>
</dbReference>
<keyword evidence="12" id="KW-0966">Cell projection</keyword>
<protein>
    <recommendedName>
        <fullName evidence="4">Flagellar motor switch protein FliM</fullName>
    </recommendedName>
</protein>
<evidence type="ECO:0000256" key="1">
    <source>
        <dbReference type="ARBA" id="ARBA00004117"/>
    </source>
</evidence>
<dbReference type="InterPro" id="IPR001543">
    <property type="entry name" value="FliN-like_C"/>
</dbReference>
<evidence type="ECO:0000256" key="7">
    <source>
        <dbReference type="ARBA" id="ARBA00022779"/>
    </source>
</evidence>
<proteinExistence type="inferred from homology"/>
<dbReference type="PANTHER" id="PTHR30034:SF6">
    <property type="entry name" value="YOP PROTEINS TRANSLOCATION PROTEIN Q"/>
    <property type="match status" value="1"/>
</dbReference>
<keyword evidence="9" id="KW-0975">Bacterial flagellum</keyword>
<evidence type="ECO:0000256" key="2">
    <source>
        <dbReference type="ARBA" id="ARBA00004202"/>
    </source>
</evidence>
<sequence>MTIVATHRFAEKSNHSQTDLSPLKRVSDRYARGLSDAVERIAAIKADVDVQDVRFQSFGEWVGGLESLSSLSVFRLLPLRGSLILRLEETMISTLVELYFGGKLGPIIARKKDSFRDAELQLIERLGQALVEQLADCFTDYTVVKPAMMNHESNALHVTICKKDEEVMCQSFSLSLGPDSSWDVDLIYSADAAEGALELIQNKSMEQSDATDPDWQREWHRGLQHIHMPLRTILAQPVMRLPELFQMKPGDIIPITPRVKPPLFIANHKFATGTLGEKNGCAAFKIEHIERGDAR</sequence>
<dbReference type="InterPro" id="IPR036429">
    <property type="entry name" value="SpoA-like_sf"/>
</dbReference>
<name>A0ABX7T8D6_9SPHN</name>
<dbReference type="Gene3D" id="2.30.330.10">
    <property type="entry name" value="SpoA-like"/>
    <property type="match status" value="1"/>
</dbReference>
<keyword evidence="6" id="KW-0145">Chemotaxis</keyword>
<dbReference type="PANTHER" id="PTHR30034">
    <property type="entry name" value="FLAGELLAR MOTOR SWITCH PROTEIN FLIM"/>
    <property type="match status" value="1"/>
</dbReference>
<dbReference type="Gene3D" id="3.40.1550.10">
    <property type="entry name" value="CheC-like"/>
    <property type="match status" value="1"/>
</dbReference>
<dbReference type="SUPFAM" id="SSF101801">
    <property type="entry name" value="Surface presentation of antigens (SPOA)"/>
    <property type="match status" value="1"/>
</dbReference>
<dbReference type="InterPro" id="IPR001689">
    <property type="entry name" value="Flag_FliM"/>
</dbReference>
<comment type="function">
    <text evidence="10">FliM is one of three proteins (FliG, FliN, FliM) that forms the rotor-mounted switch complex (C ring), located at the base of the basal body. This complex interacts with the CheY and CheZ chemotaxis proteins, in addition to contacting components of the motor that determine the direction of flagellar rotation.</text>
</comment>
<evidence type="ECO:0000256" key="9">
    <source>
        <dbReference type="ARBA" id="ARBA00023143"/>
    </source>
</evidence>
<accession>A0ABX7T8D6</accession>
<dbReference type="Pfam" id="PF01052">
    <property type="entry name" value="FliMN_C"/>
    <property type="match status" value="1"/>
</dbReference>
<dbReference type="SUPFAM" id="SSF103039">
    <property type="entry name" value="CheC-like"/>
    <property type="match status" value="1"/>
</dbReference>
<dbReference type="Pfam" id="PF02154">
    <property type="entry name" value="FliM"/>
    <property type="match status" value="1"/>
</dbReference>
<evidence type="ECO:0000256" key="8">
    <source>
        <dbReference type="ARBA" id="ARBA00023136"/>
    </source>
</evidence>
<dbReference type="RefSeq" id="WP_207988295.1">
    <property type="nucleotide sequence ID" value="NZ_CP071794.1"/>
</dbReference>
<evidence type="ECO:0000256" key="4">
    <source>
        <dbReference type="ARBA" id="ARBA00021898"/>
    </source>
</evidence>
<organism evidence="12 13">
    <name type="scientific">Parasphingorhabdus cellanae</name>
    <dbReference type="NCBI Taxonomy" id="2806553"/>
    <lineage>
        <taxon>Bacteria</taxon>
        <taxon>Pseudomonadati</taxon>
        <taxon>Pseudomonadota</taxon>
        <taxon>Alphaproteobacteria</taxon>
        <taxon>Sphingomonadales</taxon>
        <taxon>Sphingomonadaceae</taxon>
        <taxon>Parasphingorhabdus</taxon>
    </lineage>
</organism>
<evidence type="ECO:0000256" key="6">
    <source>
        <dbReference type="ARBA" id="ARBA00022500"/>
    </source>
</evidence>
<evidence type="ECO:0000256" key="10">
    <source>
        <dbReference type="ARBA" id="ARBA00025044"/>
    </source>
</evidence>
<comment type="similarity">
    <text evidence="3">Belongs to the FliM family.</text>
</comment>
<dbReference type="InterPro" id="IPR028976">
    <property type="entry name" value="CheC-like_sf"/>
</dbReference>
<comment type="subcellular location">
    <subcellularLocation>
        <location evidence="1">Bacterial flagellum basal body</location>
    </subcellularLocation>
    <subcellularLocation>
        <location evidence="2">Cell membrane</location>
        <topology evidence="2">Peripheral membrane protein</topology>
    </subcellularLocation>
</comment>
<keyword evidence="7" id="KW-0283">Flagellar rotation</keyword>
<keyword evidence="12" id="KW-0969">Cilium</keyword>
<keyword evidence="13" id="KW-1185">Reference proteome</keyword>
<keyword evidence="12" id="KW-0282">Flagellum</keyword>
<dbReference type="CDD" id="cd17908">
    <property type="entry name" value="FliM"/>
    <property type="match status" value="1"/>
</dbReference>
<evidence type="ECO:0000259" key="11">
    <source>
        <dbReference type="Pfam" id="PF01052"/>
    </source>
</evidence>
<dbReference type="Proteomes" id="UP000663923">
    <property type="component" value="Chromosome"/>
</dbReference>
<evidence type="ECO:0000313" key="12">
    <source>
        <dbReference type="EMBL" id="QTD56475.1"/>
    </source>
</evidence>
<feature type="domain" description="Flagellar motor switch protein FliN-like C-terminal" evidence="11">
    <location>
        <begin position="223"/>
        <end position="289"/>
    </location>
</feature>
<evidence type="ECO:0000256" key="3">
    <source>
        <dbReference type="ARBA" id="ARBA00011049"/>
    </source>
</evidence>
<gene>
    <name evidence="12" type="ORF">J4G78_02445</name>
</gene>